<gene>
    <name evidence="1" type="ORF">FHP24_08115</name>
</gene>
<reference evidence="1 2" key="1">
    <citation type="submission" date="2019-06" db="EMBL/GenBank/DDBJ databases">
        <title>The draft genome of Rhizobium smilacinae PTYR-5.</title>
        <authorList>
            <person name="Liu L."/>
            <person name="Li L."/>
            <person name="Zhang X."/>
        </authorList>
    </citation>
    <scope>NUCLEOTIDE SEQUENCE [LARGE SCALE GENOMIC DNA]</scope>
    <source>
        <strain evidence="1 2">PTYR-5</strain>
    </source>
</reference>
<dbReference type="RefSeq" id="WP_139675330.1">
    <property type="nucleotide sequence ID" value="NZ_VDMN01000001.1"/>
</dbReference>
<evidence type="ECO:0000313" key="2">
    <source>
        <dbReference type="Proteomes" id="UP000311605"/>
    </source>
</evidence>
<keyword evidence="2" id="KW-1185">Reference proteome</keyword>
<sequence>MDLIDARKLLLDLQRSREKSREFDFRTARAVGFTRAGSSYSTQQGVGKWLSPDGTELDRVPSFSRSADDCQMLFDIVARGSAVAISWDADGCIATLEGGIQIQAHTVPLALSALAVWIALEREAT</sequence>
<name>A0A5C4XS52_9HYPH</name>
<comment type="caution">
    <text evidence="1">The sequence shown here is derived from an EMBL/GenBank/DDBJ whole genome shotgun (WGS) entry which is preliminary data.</text>
</comment>
<proteinExistence type="predicted"/>
<dbReference type="EMBL" id="VDMN01000001">
    <property type="protein sequence ID" value="TNM66162.1"/>
    <property type="molecule type" value="Genomic_DNA"/>
</dbReference>
<organism evidence="1 2">
    <name type="scientific">Aliirhizobium smilacinae</name>
    <dbReference type="NCBI Taxonomy" id="1395944"/>
    <lineage>
        <taxon>Bacteria</taxon>
        <taxon>Pseudomonadati</taxon>
        <taxon>Pseudomonadota</taxon>
        <taxon>Alphaproteobacteria</taxon>
        <taxon>Hyphomicrobiales</taxon>
        <taxon>Rhizobiaceae</taxon>
        <taxon>Aliirhizobium</taxon>
    </lineage>
</organism>
<dbReference type="Proteomes" id="UP000311605">
    <property type="component" value="Unassembled WGS sequence"/>
</dbReference>
<evidence type="ECO:0000313" key="1">
    <source>
        <dbReference type="EMBL" id="TNM66162.1"/>
    </source>
</evidence>
<accession>A0A5C4XS52</accession>
<dbReference type="AlphaFoldDB" id="A0A5C4XS52"/>
<protein>
    <submittedName>
        <fullName evidence="1">Uncharacterized protein</fullName>
    </submittedName>
</protein>